<evidence type="ECO:0000313" key="1">
    <source>
        <dbReference type="EMBL" id="BEH02727.1"/>
    </source>
</evidence>
<dbReference type="RefSeq" id="WP_286264610.1">
    <property type="nucleotide sequence ID" value="NZ_AP028056.1"/>
</dbReference>
<dbReference type="EMBL" id="AP028056">
    <property type="protein sequence ID" value="BEH02727.1"/>
    <property type="molecule type" value="Genomic_DNA"/>
</dbReference>
<proteinExistence type="predicted"/>
<evidence type="ECO:0000313" key="2">
    <source>
        <dbReference type="Proteomes" id="UP001431656"/>
    </source>
</evidence>
<accession>A0AAN0MHG0</accession>
<dbReference type="KEGG" id="broo:brsh051_20080"/>
<protein>
    <submittedName>
        <fullName evidence="1">Uncharacterized protein</fullName>
    </submittedName>
</protein>
<dbReference type="AlphaFoldDB" id="A0AAN0MHG0"/>
<reference evidence="1" key="1">
    <citation type="journal article" date="2024" name="Int. J. Syst. Evol. Microbiol.">
        <title>Brooklawnia propionicigenes sp. nov., a facultatively anaerobic, propionate-producing bacterium isolated from a methanogenic reactor treating waste from cattle farms.</title>
        <authorList>
            <person name="Akita Y."/>
            <person name="Ueki A."/>
            <person name="Tonouchi A."/>
            <person name="Sugawara Y."/>
            <person name="Honma S."/>
            <person name="Kaku N."/>
            <person name="Ueki K."/>
        </authorList>
    </citation>
    <scope>NUCLEOTIDE SEQUENCE</scope>
    <source>
        <strain evidence="1">SH051</strain>
    </source>
</reference>
<gene>
    <name evidence="1" type="ORF">brsh051_20080</name>
</gene>
<keyword evidence="2" id="KW-1185">Reference proteome</keyword>
<sequence length="137" mass="14439">MTAPPPSQDNGAHIVTGDGVPVVAVRAVIARFRAATTRGDIEQACQVLARISGEPASGDQPSDLAVWQAVVVAHMLAPPDGQPTVIDAEAAHLEAFHDSQAPYRAAFTEPVIAPDQPARSAARAAVTWSRFRPSIER</sequence>
<organism evidence="1 2">
    <name type="scientific">Brooklawnia propionicigenes</name>
    <dbReference type="NCBI Taxonomy" id="3041175"/>
    <lineage>
        <taxon>Bacteria</taxon>
        <taxon>Bacillati</taxon>
        <taxon>Actinomycetota</taxon>
        <taxon>Actinomycetes</taxon>
        <taxon>Propionibacteriales</taxon>
        <taxon>Propionibacteriaceae</taxon>
        <taxon>Brooklawnia</taxon>
    </lineage>
</organism>
<name>A0AAN0MHG0_9ACTN</name>
<dbReference type="Proteomes" id="UP001431656">
    <property type="component" value="Chromosome"/>
</dbReference>